<feature type="domain" description="RES" evidence="1">
    <location>
        <begin position="19"/>
        <end position="158"/>
    </location>
</feature>
<accession>A0ABT1W0R3</accession>
<proteinExistence type="predicted"/>
<evidence type="ECO:0000259" key="1">
    <source>
        <dbReference type="SMART" id="SM00953"/>
    </source>
</evidence>
<dbReference type="InterPro" id="IPR014914">
    <property type="entry name" value="RES_dom"/>
</dbReference>
<gene>
    <name evidence="2" type="ORF">NFI88_15255</name>
</gene>
<dbReference type="Proteomes" id="UP001524547">
    <property type="component" value="Unassembled WGS sequence"/>
</dbReference>
<dbReference type="EMBL" id="JAMZEJ010000010">
    <property type="protein sequence ID" value="MCQ8242191.1"/>
    <property type="molecule type" value="Genomic_DNA"/>
</dbReference>
<organism evidence="2 3">
    <name type="scientific">Rhizosaccharibacter radicis</name>
    <dbReference type="NCBI Taxonomy" id="2782605"/>
    <lineage>
        <taxon>Bacteria</taxon>
        <taxon>Pseudomonadati</taxon>
        <taxon>Pseudomonadota</taxon>
        <taxon>Alphaproteobacteria</taxon>
        <taxon>Acetobacterales</taxon>
        <taxon>Acetobacteraceae</taxon>
        <taxon>Rhizosaccharibacter</taxon>
    </lineage>
</organism>
<evidence type="ECO:0000313" key="2">
    <source>
        <dbReference type="EMBL" id="MCQ8242191.1"/>
    </source>
</evidence>
<dbReference type="RefSeq" id="WP_422920949.1">
    <property type="nucleotide sequence ID" value="NZ_JAMZEJ010000010.1"/>
</dbReference>
<name>A0ABT1W0R3_9PROT</name>
<protein>
    <submittedName>
        <fullName evidence="2">RES domain-containing protein</fullName>
    </submittedName>
</protein>
<comment type="caution">
    <text evidence="2">The sequence shown here is derived from an EMBL/GenBank/DDBJ whole genome shotgun (WGS) entry which is preliminary data.</text>
</comment>
<keyword evidence="3" id="KW-1185">Reference proteome</keyword>
<sequence length="173" mass="19000">MRLTRTVFRAHNPRWSFAPDSGEGAALTGGRFNRVGLPALYTALRFETAWLEAQQAFPFKAQPMTLCAYEVDCDDVLDLTEAGVLAAHGIVPDDLACAWKDLATRNLVPASWAMADRLVGQGCAGIVVPSFASGATVLDRNAVFWRWNPDRPHRVRVIDDFARLPRSGASWNG</sequence>
<evidence type="ECO:0000313" key="3">
    <source>
        <dbReference type="Proteomes" id="UP001524547"/>
    </source>
</evidence>
<reference evidence="2 3" key="1">
    <citation type="submission" date="2022-06" db="EMBL/GenBank/DDBJ databases">
        <title>Rhizosaccharibacter gen. nov. sp. nov. KSS12, endophytic bacteria isolated from sugarcane.</title>
        <authorList>
            <person name="Pitiwittayakul N."/>
        </authorList>
    </citation>
    <scope>NUCLEOTIDE SEQUENCE [LARGE SCALE GENOMIC DNA]</scope>
    <source>
        <strain evidence="2 3">KSS12</strain>
    </source>
</reference>
<dbReference type="Pfam" id="PF08808">
    <property type="entry name" value="RES"/>
    <property type="match status" value="1"/>
</dbReference>
<dbReference type="SMART" id="SM00953">
    <property type="entry name" value="RES"/>
    <property type="match status" value="1"/>
</dbReference>